<dbReference type="Pfam" id="PF20918">
    <property type="entry name" value="SPOCS_spoVID-N"/>
    <property type="match status" value="1"/>
</dbReference>
<dbReference type="EMBL" id="SNYJ01000011">
    <property type="protein sequence ID" value="TDQ37949.1"/>
    <property type="molecule type" value="Genomic_DNA"/>
</dbReference>
<keyword evidence="4" id="KW-1185">Reference proteome</keyword>
<dbReference type="PROSITE" id="PS51782">
    <property type="entry name" value="LYSM"/>
    <property type="match status" value="1"/>
</dbReference>
<dbReference type="OrthoDB" id="2966368at2"/>
<evidence type="ECO:0000313" key="4">
    <source>
        <dbReference type="Proteomes" id="UP000295632"/>
    </source>
</evidence>
<evidence type="ECO:0000256" key="1">
    <source>
        <dbReference type="SAM" id="MobiDB-lite"/>
    </source>
</evidence>
<dbReference type="InterPro" id="IPR014256">
    <property type="entry name" value="Spore_VI_D"/>
</dbReference>
<dbReference type="NCBIfam" id="TIGR02907">
    <property type="entry name" value="spore_VI_D"/>
    <property type="match status" value="1"/>
</dbReference>
<feature type="compositionally biased region" description="Basic and acidic residues" evidence="1">
    <location>
        <begin position="198"/>
        <end position="214"/>
    </location>
</feature>
<reference evidence="3 4" key="1">
    <citation type="submission" date="2019-03" db="EMBL/GenBank/DDBJ databases">
        <title>Genomic Encyclopedia of Type Strains, Phase IV (KMG-IV): sequencing the most valuable type-strain genomes for metagenomic binning, comparative biology and taxonomic classification.</title>
        <authorList>
            <person name="Goeker M."/>
        </authorList>
    </citation>
    <scope>NUCLEOTIDE SEQUENCE [LARGE SCALE GENOMIC DNA]</scope>
    <source>
        <strain evidence="3 4">DSM 28697</strain>
    </source>
</reference>
<feature type="region of interest" description="Disordered" evidence="1">
    <location>
        <begin position="269"/>
        <end position="293"/>
    </location>
</feature>
<dbReference type="AlphaFoldDB" id="A0A4R6U0P7"/>
<feature type="domain" description="LysM" evidence="2">
    <location>
        <begin position="318"/>
        <end position="361"/>
    </location>
</feature>
<name>A0A4R6U0P7_9BACI</name>
<feature type="region of interest" description="Disordered" evidence="1">
    <location>
        <begin position="157"/>
        <end position="240"/>
    </location>
</feature>
<dbReference type="InterPro" id="IPR048862">
    <property type="entry name" value="SPOCS_spoVID_N"/>
</dbReference>
<organism evidence="3 4">
    <name type="scientific">Aureibacillus halotolerans</name>
    <dbReference type="NCBI Taxonomy" id="1508390"/>
    <lineage>
        <taxon>Bacteria</taxon>
        <taxon>Bacillati</taxon>
        <taxon>Bacillota</taxon>
        <taxon>Bacilli</taxon>
        <taxon>Bacillales</taxon>
        <taxon>Bacillaceae</taxon>
        <taxon>Aureibacillus</taxon>
    </lineage>
</organism>
<evidence type="ECO:0000259" key="2">
    <source>
        <dbReference type="PROSITE" id="PS51782"/>
    </source>
</evidence>
<dbReference type="Pfam" id="PF01476">
    <property type="entry name" value="LysM"/>
    <property type="match status" value="1"/>
</dbReference>
<gene>
    <name evidence="3" type="ORF">EV213_11127</name>
</gene>
<dbReference type="Proteomes" id="UP000295632">
    <property type="component" value="Unassembled WGS sequence"/>
</dbReference>
<dbReference type="Gene3D" id="3.10.350.10">
    <property type="entry name" value="LysM domain"/>
    <property type="match status" value="1"/>
</dbReference>
<protein>
    <submittedName>
        <fullName evidence="3">Stage VI sporulation protein D</fullName>
    </submittedName>
</protein>
<feature type="compositionally biased region" description="Basic and acidic residues" evidence="1">
    <location>
        <begin position="171"/>
        <end position="182"/>
    </location>
</feature>
<proteinExistence type="predicted"/>
<accession>A0A4R6U0P7</accession>
<dbReference type="SUPFAM" id="SSF54106">
    <property type="entry name" value="LysM domain"/>
    <property type="match status" value="1"/>
</dbReference>
<dbReference type="SMART" id="SM00257">
    <property type="entry name" value="LysM"/>
    <property type="match status" value="1"/>
</dbReference>
<dbReference type="RefSeq" id="WP_133581001.1">
    <property type="nucleotide sequence ID" value="NZ_SNYJ01000011.1"/>
</dbReference>
<dbReference type="InterPro" id="IPR018392">
    <property type="entry name" value="LysM"/>
</dbReference>
<comment type="caution">
    <text evidence="3">The sequence shown here is derived from an EMBL/GenBank/DDBJ whole genome shotgun (WGS) entry which is preliminary data.</text>
</comment>
<dbReference type="InterPro" id="IPR036779">
    <property type="entry name" value="LysM_dom_sf"/>
</dbReference>
<sequence>MAQGSSSLHFSLEESIAFRNEQSFEEFLSISLDPDISIIEQAQYVSIKGALVLSGEYEQREEQIHDTEFTSIRNVDEVTGGENGVLSFQHRFPVDITIPSHRIESLDHVYVTVESFDYDTTSQGNLNLQADVAISGILQEGSRADWQDQEIDDYEEDGEEFGLEDSVASQQREEQLRDEEAARSAVVHYTPTLPGESNEERELKAPARRDEQKSTYEQFEAIDYSETLPSYQREQEEDEQEDVLFHLEEMSTDQDEPRELVRHNRTPAFHFDSQAPSDDSNDDQAAVEKTSSTRNENALYLTKFLQQHEDGERLTRMKICIVQEGDSVEHLAEKYDVQSQQIVRENKLEDETLEEGQLLYIPVSVASK</sequence>
<evidence type="ECO:0000313" key="3">
    <source>
        <dbReference type="EMBL" id="TDQ37949.1"/>
    </source>
</evidence>